<evidence type="ECO:0000259" key="1">
    <source>
        <dbReference type="Pfam" id="PF03358"/>
    </source>
</evidence>
<protein>
    <submittedName>
        <fullName evidence="2">NAD(P)H-dependent oxidoreductase</fullName>
    </submittedName>
</protein>
<dbReference type="InterPro" id="IPR029039">
    <property type="entry name" value="Flavoprotein-like_sf"/>
</dbReference>
<dbReference type="InterPro" id="IPR005025">
    <property type="entry name" value="FMN_Rdtase-like_dom"/>
</dbReference>
<gene>
    <name evidence="2" type="ORF">HCJ92_03260</name>
</gene>
<dbReference type="Proteomes" id="UP000746503">
    <property type="component" value="Unassembled WGS sequence"/>
</dbReference>
<dbReference type="Gene3D" id="3.40.50.360">
    <property type="match status" value="1"/>
</dbReference>
<dbReference type="InterPro" id="IPR050712">
    <property type="entry name" value="NAD(P)H-dep_reductase"/>
</dbReference>
<evidence type="ECO:0000313" key="2">
    <source>
        <dbReference type="EMBL" id="NJP65325.1"/>
    </source>
</evidence>
<feature type="domain" description="NADPH-dependent FMN reductase-like" evidence="1">
    <location>
        <begin position="11"/>
        <end position="143"/>
    </location>
</feature>
<organism evidence="2 3">
    <name type="scientific">Streptomyces spiramenti</name>
    <dbReference type="NCBI Taxonomy" id="2720606"/>
    <lineage>
        <taxon>Bacteria</taxon>
        <taxon>Bacillati</taxon>
        <taxon>Actinomycetota</taxon>
        <taxon>Actinomycetes</taxon>
        <taxon>Kitasatosporales</taxon>
        <taxon>Streptomycetaceae</taxon>
        <taxon>Streptomyces</taxon>
    </lineage>
</organism>
<dbReference type="Pfam" id="PF03358">
    <property type="entry name" value="FMN_red"/>
    <property type="match status" value="1"/>
</dbReference>
<evidence type="ECO:0000313" key="3">
    <source>
        <dbReference type="Proteomes" id="UP000746503"/>
    </source>
</evidence>
<reference evidence="2 3" key="1">
    <citation type="submission" date="2020-03" db="EMBL/GenBank/DDBJ databases">
        <title>Draft genome of Streptomyces sp. ventii, isolated from the Axial Seamount in the Pacific Ocean, and resequencing of the two type strains Streptomyces lonarensis strain NCL 716 and Streptomyces bohaiensis strain 11A07.</title>
        <authorList>
            <person name="Loughran R.M."/>
            <person name="Pfannmuller K.M."/>
            <person name="Wasson B.J."/>
            <person name="Deadmond M.C."/>
            <person name="Paddock B.E."/>
            <person name="Koyack M.J."/>
            <person name="Gallegos D.A."/>
            <person name="Mitchell E.A."/>
            <person name="Ushijima B."/>
            <person name="Saw J.H."/>
            <person name="Mcphail K.L."/>
            <person name="Videau P."/>
        </authorList>
    </citation>
    <scope>NUCLEOTIDE SEQUENCE [LARGE SCALE GENOMIC DNA]</scope>
    <source>
        <strain evidence="3">5675061</strain>
    </source>
</reference>
<dbReference type="RefSeq" id="WP_167931854.1">
    <property type="nucleotide sequence ID" value="NZ_JAAVJB010000013.1"/>
</dbReference>
<accession>A0ABX1AJQ9</accession>
<name>A0ABX1AJQ9_9ACTN</name>
<keyword evidence="3" id="KW-1185">Reference proteome</keyword>
<dbReference type="SUPFAM" id="SSF52218">
    <property type="entry name" value="Flavoproteins"/>
    <property type="match status" value="1"/>
</dbReference>
<dbReference type="PANTHER" id="PTHR30543">
    <property type="entry name" value="CHROMATE REDUCTASE"/>
    <property type="match status" value="1"/>
</dbReference>
<comment type="caution">
    <text evidence="2">The sequence shown here is derived from an EMBL/GenBank/DDBJ whole genome shotgun (WGS) entry which is preliminary data.</text>
</comment>
<proteinExistence type="predicted"/>
<dbReference type="EMBL" id="JAAVJB010000013">
    <property type="protein sequence ID" value="NJP65325.1"/>
    <property type="molecule type" value="Genomic_DNA"/>
</dbReference>
<sequence>MSEDPTAAPLRTAVIVGSTRETRAGEAIGSWFTALATDRDDHEIDLLDLAEWEFPRRRADTPDATVTEFARRLRRAESFVVVTPEYNRSFPAPLKQAIDYGFDEWQAKPVAFVSYGYRWAGRYAVEQLRSVFTELRAVTLRDGLHLDLLDGTPDDLGGATGAEERRCVAHQVLDHLGWWGLTLREGRAARPYPG</sequence>
<dbReference type="PANTHER" id="PTHR30543:SF21">
    <property type="entry name" value="NAD(P)H-DEPENDENT FMN REDUCTASE LOT6"/>
    <property type="match status" value="1"/>
</dbReference>